<reference evidence="2 3" key="1">
    <citation type="submission" date="2023-07" db="EMBL/GenBank/DDBJ databases">
        <title>The novel representative of Negativicutes class, Anaeroselena agilis gen. nov. sp. nov.</title>
        <authorList>
            <person name="Prokofeva M.I."/>
            <person name="Elcheninov A.G."/>
            <person name="Klyukina A."/>
            <person name="Kublanov I.V."/>
            <person name="Frolov E.N."/>
            <person name="Podosokorskaya O.A."/>
        </authorList>
    </citation>
    <scope>NUCLEOTIDE SEQUENCE [LARGE SCALE GENOMIC DNA]</scope>
    <source>
        <strain evidence="2 3">4137-cl</strain>
    </source>
</reference>
<accession>A0ABU3NZ71</accession>
<feature type="chain" id="PRO_5046865488" evidence="1">
    <location>
        <begin position="25"/>
        <end position="180"/>
    </location>
</feature>
<evidence type="ECO:0000313" key="3">
    <source>
        <dbReference type="Proteomes" id="UP001254848"/>
    </source>
</evidence>
<proteinExistence type="predicted"/>
<keyword evidence="1" id="KW-0732">Signal</keyword>
<organism evidence="2 3">
    <name type="scientific">Anaeroselena agilis</name>
    <dbReference type="NCBI Taxonomy" id="3063788"/>
    <lineage>
        <taxon>Bacteria</taxon>
        <taxon>Bacillati</taxon>
        <taxon>Bacillota</taxon>
        <taxon>Negativicutes</taxon>
        <taxon>Acetonemataceae</taxon>
        <taxon>Anaeroselena</taxon>
    </lineage>
</organism>
<protein>
    <submittedName>
        <fullName evidence="2">Uncharacterized protein</fullName>
    </submittedName>
</protein>
<keyword evidence="3" id="KW-1185">Reference proteome</keyword>
<name>A0ABU3NZ71_9FIRM</name>
<evidence type="ECO:0000313" key="2">
    <source>
        <dbReference type="EMBL" id="MDT8902092.1"/>
    </source>
</evidence>
<sequence>MFKAARILPVILLLLVLLTLPAFAAEEEDRYFPLSNATKDTFSTYYLDLKTLQHVPADSAFDFAKHPEQLYKDKGYLQAWVKVEYEKNGAKEVVESLKMQERNVAGYEKLAFSLQLLRVKPASKEVALLEQADYDKNGKLLGRIVHPTDRWVPYEVEPRIKEICEKLTVAQRAFYANGGR</sequence>
<comment type="caution">
    <text evidence="2">The sequence shown here is derived from an EMBL/GenBank/DDBJ whole genome shotgun (WGS) entry which is preliminary data.</text>
</comment>
<gene>
    <name evidence="2" type="ORF">Q4T40_12625</name>
</gene>
<feature type="signal peptide" evidence="1">
    <location>
        <begin position="1"/>
        <end position="24"/>
    </location>
</feature>
<evidence type="ECO:0000256" key="1">
    <source>
        <dbReference type="SAM" id="SignalP"/>
    </source>
</evidence>
<dbReference type="RefSeq" id="WP_413780581.1">
    <property type="nucleotide sequence ID" value="NZ_JAUOZS010000001.1"/>
</dbReference>
<dbReference type="Proteomes" id="UP001254848">
    <property type="component" value="Unassembled WGS sequence"/>
</dbReference>
<dbReference type="EMBL" id="JAUOZS010000001">
    <property type="protein sequence ID" value="MDT8902092.1"/>
    <property type="molecule type" value="Genomic_DNA"/>
</dbReference>